<reference evidence="3 4" key="1">
    <citation type="journal article" date="2010" name="ChemBioChem">
        <title>Cloning and characterization of the biosynthetic gene cluster of 16-membered macrolide antibiotic FD-891: involvement of a dual functional cytochrome P450 monooxygenase catalyzing epoxidation and hydroxylation.</title>
        <authorList>
            <person name="Kudo F."/>
            <person name="Motegi A."/>
            <person name="Mizoue K."/>
            <person name="Eguchi T."/>
        </authorList>
    </citation>
    <scope>NUCLEOTIDE SEQUENCE [LARGE SCALE GENOMIC DNA]</scope>
    <source>
        <strain evidence="3 4">A-8890</strain>
    </source>
</reference>
<reference evidence="3 4" key="2">
    <citation type="journal article" date="2023" name="ChemBioChem">
        <title>Acyltransferase Domain Exchange between Two Independent Type I Polyketide Synthases in the Same Producer Strain of Macrolide Antibiotics.</title>
        <authorList>
            <person name="Kudo F."/>
            <person name="Kishikawa K."/>
            <person name="Tsuboi K."/>
            <person name="Kido T."/>
            <person name="Usui T."/>
            <person name="Hashimoto J."/>
            <person name="Shin-Ya K."/>
            <person name="Miyanaga A."/>
            <person name="Eguchi T."/>
        </authorList>
    </citation>
    <scope>NUCLEOTIDE SEQUENCE [LARGE SCALE GENOMIC DNA]</scope>
    <source>
        <strain evidence="3 4">A-8890</strain>
    </source>
</reference>
<feature type="region of interest" description="Disordered" evidence="1">
    <location>
        <begin position="1"/>
        <end position="33"/>
    </location>
</feature>
<evidence type="ECO:0000313" key="3">
    <source>
        <dbReference type="EMBL" id="BBC29357.1"/>
    </source>
</evidence>
<sequence>MSDNQPAPCGGQLQQAEAPQGVPPQTPAPGGGKRKAGIFIGSIAVLAVIGMGVFFTIGGSGDSHIADDGAHKLSAPRTILDGRYKRVSAQSDSLTENEIKEFESWGVHDPRDVTAVYTTESGITTIAVTVSGFYGTIDDPERAVDAMYAKLKAQSEKDSGHGKLVGSLKEFKPSDFENGIMKCQQTETIDVVTKTYAFCIWGDHSTLSYVTSYDPVSLGAVSWNSMSLEDAADLTAKVRKDVRVRA</sequence>
<keyword evidence="2" id="KW-0472">Membrane</keyword>
<keyword evidence="2" id="KW-1133">Transmembrane helix</keyword>
<keyword evidence="2" id="KW-0812">Transmembrane</keyword>
<evidence type="ECO:0008006" key="5">
    <source>
        <dbReference type="Google" id="ProtNLM"/>
    </source>
</evidence>
<protein>
    <recommendedName>
        <fullName evidence="5">Lipoprotein</fullName>
    </recommendedName>
</protein>
<keyword evidence="4" id="KW-1185">Reference proteome</keyword>
<feature type="transmembrane region" description="Helical" evidence="2">
    <location>
        <begin position="36"/>
        <end position="57"/>
    </location>
</feature>
<name>A0ABM8HKG6_9ACTN</name>
<accession>A0ABM8HKG6</accession>
<evidence type="ECO:0000256" key="2">
    <source>
        <dbReference type="SAM" id="Phobius"/>
    </source>
</evidence>
<dbReference type="RefSeq" id="WP_286247408.1">
    <property type="nucleotide sequence ID" value="NZ_AP018448.1"/>
</dbReference>
<evidence type="ECO:0000256" key="1">
    <source>
        <dbReference type="SAM" id="MobiDB-lite"/>
    </source>
</evidence>
<organism evidence="3 4">
    <name type="scientific">Streptomyces graminofaciens</name>
    <dbReference type="NCBI Taxonomy" id="68212"/>
    <lineage>
        <taxon>Bacteria</taxon>
        <taxon>Bacillati</taxon>
        <taxon>Actinomycetota</taxon>
        <taxon>Actinomycetes</taxon>
        <taxon>Kitasatosporales</taxon>
        <taxon>Streptomycetaceae</taxon>
        <taxon>Streptomyces</taxon>
    </lineage>
</organism>
<dbReference type="Proteomes" id="UP001321542">
    <property type="component" value="Chromosome"/>
</dbReference>
<dbReference type="EMBL" id="AP018448">
    <property type="protein sequence ID" value="BBC29357.1"/>
    <property type="molecule type" value="Genomic_DNA"/>
</dbReference>
<gene>
    <name evidence="3" type="ORF">SGFS_006510</name>
</gene>
<evidence type="ECO:0000313" key="4">
    <source>
        <dbReference type="Proteomes" id="UP001321542"/>
    </source>
</evidence>
<proteinExistence type="predicted"/>